<feature type="repeat" description="ANK" evidence="3">
    <location>
        <begin position="308"/>
        <end position="340"/>
    </location>
</feature>
<feature type="repeat" description="ANK" evidence="3">
    <location>
        <begin position="732"/>
        <end position="764"/>
    </location>
</feature>
<dbReference type="Gene3D" id="1.20.900.10">
    <property type="entry name" value="Dbl homology (DH) domain"/>
    <property type="match status" value="1"/>
</dbReference>
<dbReference type="SMART" id="SM00325">
    <property type="entry name" value="RhoGEF"/>
    <property type="match status" value="1"/>
</dbReference>
<evidence type="ECO:0000256" key="1">
    <source>
        <dbReference type="ARBA" id="ARBA00022737"/>
    </source>
</evidence>
<feature type="repeat" description="ANK" evidence="3">
    <location>
        <begin position="374"/>
        <end position="406"/>
    </location>
</feature>
<feature type="compositionally biased region" description="Low complexity" evidence="4">
    <location>
        <begin position="1449"/>
        <end position="1459"/>
    </location>
</feature>
<keyword evidence="1" id="KW-0677">Repeat</keyword>
<dbReference type="Pfam" id="PF00621">
    <property type="entry name" value="RhoGEF"/>
    <property type="match status" value="1"/>
</dbReference>
<feature type="compositionally biased region" description="Basic residues" evidence="4">
    <location>
        <begin position="1294"/>
        <end position="1303"/>
    </location>
</feature>
<evidence type="ECO:0000256" key="2">
    <source>
        <dbReference type="ARBA" id="ARBA00023043"/>
    </source>
</evidence>
<dbReference type="Gene3D" id="2.30.29.30">
    <property type="entry name" value="Pleckstrin-homology domain (PH domain)/Phosphotyrosine-binding domain (PTB)"/>
    <property type="match status" value="1"/>
</dbReference>
<evidence type="ECO:0000256" key="3">
    <source>
        <dbReference type="PROSITE-ProRule" id="PRU00023"/>
    </source>
</evidence>
<feature type="repeat" description="ANK" evidence="3">
    <location>
        <begin position="542"/>
        <end position="575"/>
    </location>
</feature>
<dbReference type="PROSITE" id="PS50088">
    <property type="entry name" value="ANK_REPEAT"/>
    <property type="match status" value="14"/>
</dbReference>
<dbReference type="SUPFAM" id="SSF48403">
    <property type="entry name" value="Ankyrin repeat"/>
    <property type="match status" value="3"/>
</dbReference>
<feature type="repeat" description="ANK" evidence="3">
    <location>
        <begin position="440"/>
        <end position="476"/>
    </location>
</feature>
<accession>A0A9Q0LIU7</accession>
<dbReference type="PROSITE" id="PS50010">
    <property type="entry name" value="DH_2"/>
    <property type="match status" value="1"/>
</dbReference>
<keyword evidence="2 3" id="KW-0040">ANK repeat</keyword>
<dbReference type="InterPro" id="IPR036770">
    <property type="entry name" value="Ankyrin_rpt-contain_sf"/>
</dbReference>
<dbReference type="SMART" id="SM00233">
    <property type="entry name" value="PH"/>
    <property type="match status" value="1"/>
</dbReference>
<feature type="region of interest" description="Disordered" evidence="4">
    <location>
        <begin position="1237"/>
        <end position="1312"/>
    </location>
</feature>
<evidence type="ECO:0000256" key="4">
    <source>
        <dbReference type="SAM" id="MobiDB-lite"/>
    </source>
</evidence>
<feature type="region of interest" description="Disordered" evidence="4">
    <location>
        <begin position="1083"/>
        <end position="1214"/>
    </location>
</feature>
<feature type="domain" description="PH" evidence="5">
    <location>
        <begin position="1322"/>
        <end position="1403"/>
    </location>
</feature>
<feature type="compositionally biased region" description="Basic and acidic residues" evidence="4">
    <location>
        <begin position="1083"/>
        <end position="1107"/>
    </location>
</feature>
<dbReference type="SUPFAM" id="SSF50729">
    <property type="entry name" value="PH domain-like"/>
    <property type="match status" value="1"/>
</dbReference>
<comment type="caution">
    <text evidence="7">The sequence shown here is derived from an EMBL/GenBank/DDBJ whole genome shotgun (WGS) entry which is preliminary data.</text>
</comment>
<dbReference type="SMART" id="SM00248">
    <property type="entry name" value="ANK"/>
    <property type="match status" value="22"/>
</dbReference>
<feature type="repeat" description="ANK" evidence="3">
    <location>
        <begin position="642"/>
        <end position="674"/>
    </location>
</feature>
<evidence type="ECO:0000259" key="5">
    <source>
        <dbReference type="PROSITE" id="PS50003"/>
    </source>
</evidence>
<dbReference type="InterPro" id="IPR002110">
    <property type="entry name" value="Ankyrin_rpt"/>
</dbReference>
<feature type="repeat" description="ANK" evidence="3">
    <location>
        <begin position="185"/>
        <end position="217"/>
    </location>
</feature>
<feature type="repeat" description="ANK" evidence="3">
    <location>
        <begin position="477"/>
        <end position="509"/>
    </location>
</feature>
<name>A0A9Q0LIU7_ANAIG</name>
<feature type="compositionally biased region" description="Polar residues" evidence="4">
    <location>
        <begin position="1439"/>
        <end position="1448"/>
    </location>
</feature>
<reference evidence="7" key="1">
    <citation type="submission" date="2022-10" db="EMBL/GenBank/DDBJ databases">
        <title>Novel sulphate-reducing endosymbionts in the free-living metamonad Anaeramoeba.</title>
        <authorList>
            <person name="Jerlstrom-Hultqvist J."/>
            <person name="Cepicka I."/>
            <person name="Gallot-Lavallee L."/>
            <person name="Salas-Leiva D."/>
            <person name="Curtis B.A."/>
            <person name="Zahonova K."/>
            <person name="Pipaliya S."/>
            <person name="Dacks J."/>
            <person name="Roger A.J."/>
        </authorList>
    </citation>
    <scope>NUCLEOTIDE SEQUENCE</scope>
    <source>
        <strain evidence="7">BMAN</strain>
    </source>
</reference>
<dbReference type="PANTHER" id="PTHR24198">
    <property type="entry name" value="ANKYRIN REPEAT AND PROTEIN KINASE DOMAIN-CONTAINING PROTEIN"/>
    <property type="match status" value="1"/>
</dbReference>
<dbReference type="InterPro" id="IPR001849">
    <property type="entry name" value="PH_domain"/>
</dbReference>
<dbReference type="PROSITE" id="PS50297">
    <property type="entry name" value="ANK_REP_REGION"/>
    <property type="match status" value="12"/>
</dbReference>
<dbReference type="Pfam" id="PF12796">
    <property type="entry name" value="Ank_2"/>
    <property type="match status" value="6"/>
</dbReference>
<evidence type="ECO:0000313" key="7">
    <source>
        <dbReference type="EMBL" id="KAJ5072233.1"/>
    </source>
</evidence>
<dbReference type="InterPro" id="IPR035899">
    <property type="entry name" value="DBL_dom_sf"/>
</dbReference>
<dbReference type="GO" id="GO:0005085">
    <property type="term" value="F:guanyl-nucleotide exchange factor activity"/>
    <property type="evidence" value="ECO:0007669"/>
    <property type="project" value="InterPro"/>
</dbReference>
<feature type="repeat" description="ANK" evidence="3">
    <location>
        <begin position="83"/>
        <end position="115"/>
    </location>
</feature>
<dbReference type="SUPFAM" id="SSF48065">
    <property type="entry name" value="DBL homology domain (DH-domain)"/>
    <property type="match status" value="1"/>
</dbReference>
<protein>
    <submittedName>
        <fullName evidence="7">Ankyrin repeat protein</fullName>
    </submittedName>
</protein>
<dbReference type="Proteomes" id="UP001149090">
    <property type="component" value="Unassembled WGS sequence"/>
</dbReference>
<keyword evidence="8" id="KW-1185">Reference proteome</keyword>
<feature type="repeat" description="ANK" evidence="3">
    <location>
        <begin position="218"/>
        <end position="250"/>
    </location>
</feature>
<feature type="repeat" description="ANK" evidence="3">
    <location>
        <begin position="609"/>
        <end position="641"/>
    </location>
</feature>
<feature type="repeat" description="ANK" evidence="3">
    <location>
        <begin position="341"/>
        <end position="373"/>
    </location>
</feature>
<feature type="compositionally biased region" description="Basic residues" evidence="4">
    <location>
        <begin position="1245"/>
        <end position="1255"/>
    </location>
</feature>
<gene>
    <name evidence="7" type="ORF">M0811_09613</name>
</gene>
<feature type="repeat" description="ANK" evidence="3">
    <location>
        <begin position="49"/>
        <end position="81"/>
    </location>
</feature>
<organism evidence="7 8">
    <name type="scientific">Anaeramoeba ignava</name>
    <name type="common">Anaerobic marine amoeba</name>
    <dbReference type="NCBI Taxonomy" id="1746090"/>
    <lineage>
        <taxon>Eukaryota</taxon>
        <taxon>Metamonada</taxon>
        <taxon>Anaeramoebidae</taxon>
        <taxon>Anaeramoeba</taxon>
    </lineage>
</organism>
<evidence type="ECO:0000313" key="8">
    <source>
        <dbReference type="Proteomes" id="UP001149090"/>
    </source>
</evidence>
<dbReference type="Pfam" id="PF00023">
    <property type="entry name" value="Ank"/>
    <property type="match status" value="1"/>
</dbReference>
<dbReference type="CDD" id="cd00821">
    <property type="entry name" value="PH"/>
    <property type="match status" value="1"/>
</dbReference>
<sequence length="1565" mass="178330">MEYQKINLETIQQRKSRFFEYCEKGESDMVQEILTNPSYNYHTDTQNEKGQNALHVAVRANQYEICKLLLDAKIKPSEKEKETSHSPLHIAANLNYPKIAKLLLDSLADPTLPDKDGWTPLHCALHSNSKEIAIMLMDITNSLAEIPDFQGLLPIHAGVKKNSVDTCEFLYKKMKPKATYTKTKEGLLPIHIAAKYGQIQIIEMLMKNKVKIKTLSKEKRTALHYASEAGQKETVEFLINAGLSVNITDSNRLTPLTLAQMNKHNDVCSILMNHGAKSAIHEFIKLGKVNKIKKLLKKRMEIEAYDKEENKPLHLSVALRNYEITDLLVTQGAQIDCLDANKSTPLHIAIKNGDFRIVGYLISKGVNLEIEDGDGNKPIHLAIIHDHMEILRKIAGTGINLQMYNSQGTTALNIAAQQKNFAAFQILFDFGADINISDIDKKTPLHEAVERGHFDFISDLFAARTQKSININAVDNLGRTPLMYAIEIGDLNIVSLLINKNADLNILDNERNSALHYAIRFEFSEILEKLLASGIEIRNSGDGLSPFHLAIKFNQMLVCAKALLNANVGLDSLDKDGNQPIHFAAIRENFKFIAWIQKCGWKIDAENMKKNTPLHISAKKGKLDAVKLLLVKGSNPNLRNNHSQTPLHISCKKGFYECAKALIENNAELELTDENEKTPLSLAIENQHYDIAQLLILSGVPSPLESAINDEDERLFSLYIEFGYPINLRDTNGNTPLNLAIAKRNLSMIKTIMKFNPDANIPNAEDLAPIQEVARWGNLEACRILLELGVGLDNYENESDYPHIIAKESNNTECYKILQKQFEMISFLNRIIESQTNYIDNIASLMEDIAKISQMAGIPNSSSNPNIQQSISNLNVLAKAKMKKEAEKIFLRIEKIYEVNIKILERLKTEHDKWSSRSRIEDTITKFLNELTIYGEYFAILDIIRSLMFKCFSNTNFPALVKKLEEESKNQPFNFLILFIRSIRTITRYPLLLDQIFKMKDKNHPKYQNVVSALGNLKKISEDIDESKRLEQERIKIEQITKKLKGTQSDLSQDYGRRFIMEGVLFRKDKAHELQNDLNTEMVDKNGVDLKPRLDRKSEENTSKDNILDDSQQPRHNHNENTKNPRNSAKKGFGNHDSNFQSDDENLNKFNNSNDDINIEEIKSRRSSTIDTKDPKMAGKYGELMKKSFRRTTQMDKSPLEKSTSLLEPNKNSSIMNQIARKNDRSITQARKIEAYAVNSADKPPKRKPKTRKNRVFSNVFSRGKDNSDEQNSNKNKKKQAIPKAVGLSSTLKNQKRAKKSPQAKKSERSQLKAHLMKISSKKHLFLFSDLLLICREKKDNSFFVEAEIPVISIFIQSIFRIQLNGRIRFAIKIVTSHGTFTLSADTKKEIEKWKKMISETINNYIKNLIQGSHEKLNRFAIQYTESFTNDLNQDSSLSLMQSPNQNRKNGNGNGNENGNENEKGEETKSLADKNVALRYIEMPDKNSKQNFYLWKCTCCYIHYQSGNSKVYPIRFFCFDSSPESLQDKIFQKIQAKTNTIPVPEQIRIIAILMGNELTSFQFEI</sequence>
<dbReference type="Gene3D" id="1.25.40.20">
    <property type="entry name" value="Ankyrin repeat-containing domain"/>
    <property type="match status" value="5"/>
</dbReference>
<dbReference type="OrthoDB" id="2272012at2759"/>
<dbReference type="EMBL" id="JAPDFW010000082">
    <property type="protein sequence ID" value="KAJ5072233.1"/>
    <property type="molecule type" value="Genomic_DNA"/>
</dbReference>
<feature type="repeat" description="ANK" evidence="3">
    <location>
        <begin position="407"/>
        <end position="439"/>
    </location>
</feature>
<dbReference type="PANTHER" id="PTHR24198:SF165">
    <property type="entry name" value="ANKYRIN REPEAT-CONTAINING PROTEIN-RELATED"/>
    <property type="match status" value="1"/>
</dbReference>
<evidence type="ECO:0000259" key="6">
    <source>
        <dbReference type="PROSITE" id="PS50010"/>
    </source>
</evidence>
<feature type="domain" description="DH" evidence="6">
    <location>
        <begin position="823"/>
        <end position="1027"/>
    </location>
</feature>
<feature type="compositionally biased region" description="Polar residues" evidence="4">
    <location>
        <begin position="1191"/>
        <end position="1214"/>
    </location>
</feature>
<feature type="region of interest" description="Disordered" evidence="4">
    <location>
        <begin position="1439"/>
        <end position="1469"/>
    </location>
</feature>
<dbReference type="InterPro" id="IPR000219">
    <property type="entry name" value="DH_dom"/>
</dbReference>
<dbReference type="InterPro" id="IPR011993">
    <property type="entry name" value="PH-like_dom_sf"/>
</dbReference>
<proteinExistence type="predicted"/>
<dbReference type="PROSITE" id="PS50003">
    <property type="entry name" value="PH_DOMAIN"/>
    <property type="match status" value="1"/>
</dbReference>